<dbReference type="EMBL" id="BBMN01000003">
    <property type="protein sequence ID" value="GAL04090.1"/>
    <property type="molecule type" value="Genomic_DNA"/>
</dbReference>
<dbReference type="EC" id="2.3.1.28" evidence="2"/>
<reference evidence="2 3" key="1">
    <citation type="journal article" date="2014" name="Genome Announc.">
        <title>Draft Genome Sequences of Two Vibrionaceae Species, Vibrio ponticus C121 and Photobacterium aphoticum C119, Isolated as Coral Reef Microbiota.</title>
        <authorList>
            <person name="Al-saari N."/>
            <person name="Meirelles P.M."/>
            <person name="Mino S."/>
            <person name="Suda W."/>
            <person name="Oshima K."/>
            <person name="Hattori M."/>
            <person name="Ohkuma M."/>
            <person name="Thompson F.L."/>
            <person name="Gomez-Gil B."/>
            <person name="Sawabe T."/>
            <person name="Sawabe T."/>
        </authorList>
    </citation>
    <scope>NUCLEOTIDE SEQUENCE [LARGE SCALE GENOMIC DNA]</scope>
    <source>
        <strain evidence="2 3">JCM 19237</strain>
    </source>
</reference>
<sequence>MQAPVFIPIDYDSWPRKDVFELFSTTRKCTFDIAVNITVTTLKRYSQQHGIPFSALMTYCISQVINSHPNFRTEVNADGVLGYWDILHPLYTIPTQEAERFTHVMTPYTPDSAAFTARMQQDTAQYVTATTLYPQAPLPANIFAITTLPWVAFTSISYNVYGDGNYMIPFVTVGKYQEINGQLQLPVSVQFHHATCDGFHAGVFFERLQAAIDQFVV</sequence>
<organism evidence="2 3">
    <name type="scientific">Photobacterium aphoticum</name>
    <dbReference type="NCBI Taxonomy" id="754436"/>
    <lineage>
        <taxon>Bacteria</taxon>
        <taxon>Pseudomonadati</taxon>
        <taxon>Pseudomonadota</taxon>
        <taxon>Gammaproteobacteria</taxon>
        <taxon>Vibrionales</taxon>
        <taxon>Vibrionaceae</taxon>
        <taxon>Photobacterium</taxon>
    </lineage>
</organism>
<dbReference type="eggNOG" id="COG4845">
    <property type="taxonomic scope" value="Bacteria"/>
</dbReference>
<feature type="active site" description="Proton acceptor" evidence="1">
    <location>
        <position position="193"/>
    </location>
</feature>
<keyword evidence="2" id="KW-0808">Transferase</keyword>
<dbReference type="InterPro" id="IPR023213">
    <property type="entry name" value="CAT-like_dom_sf"/>
</dbReference>
<dbReference type="GO" id="GO:0008811">
    <property type="term" value="F:chloramphenicol O-acetyltransferase activity"/>
    <property type="evidence" value="ECO:0007669"/>
    <property type="project" value="UniProtKB-EC"/>
</dbReference>
<dbReference type="PANTHER" id="PTHR38474">
    <property type="entry name" value="SLR0299 PROTEIN"/>
    <property type="match status" value="1"/>
</dbReference>
<name>A0A090QLT8_9GAMM</name>
<dbReference type="SUPFAM" id="SSF52777">
    <property type="entry name" value="CoA-dependent acyltransferases"/>
    <property type="match status" value="1"/>
</dbReference>
<evidence type="ECO:0000256" key="1">
    <source>
        <dbReference type="PIRSR" id="PIRSR000440-1"/>
    </source>
</evidence>
<dbReference type="Proteomes" id="UP000029227">
    <property type="component" value="Unassembled WGS sequence"/>
</dbReference>
<dbReference type="SMART" id="SM01059">
    <property type="entry name" value="CAT"/>
    <property type="match status" value="1"/>
</dbReference>
<dbReference type="PIRSF" id="PIRSF000440">
    <property type="entry name" value="CAT"/>
    <property type="match status" value="1"/>
</dbReference>
<protein>
    <submittedName>
        <fullName evidence="2">Chloramphenicol acetyltransferase</fullName>
        <ecNumber evidence="2">2.3.1.28</ecNumber>
    </submittedName>
</protein>
<keyword evidence="2" id="KW-0012">Acyltransferase</keyword>
<dbReference type="STRING" id="754436.JCM19237_2241"/>
<proteinExistence type="predicted"/>
<gene>
    <name evidence="2" type="ORF">JCM19237_2241</name>
</gene>
<accession>A0A090QLT8</accession>
<dbReference type="Pfam" id="PF00302">
    <property type="entry name" value="CAT"/>
    <property type="match status" value="1"/>
</dbReference>
<dbReference type="Gene3D" id="3.30.559.10">
    <property type="entry name" value="Chloramphenicol acetyltransferase-like domain"/>
    <property type="match status" value="1"/>
</dbReference>
<dbReference type="PANTHER" id="PTHR38474:SF2">
    <property type="entry name" value="CHLORAMPHENICOL ACETYLTRANSFERASE"/>
    <property type="match status" value="1"/>
</dbReference>
<evidence type="ECO:0000313" key="3">
    <source>
        <dbReference type="Proteomes" id="UP000029227"/>
    </source>
</evidence>
<dbReference type="AlphaFoldDB" id="A0A090QLT8"/>
<evidence type="ECO:0000313" key="2">
    <source>
        <dbReference type="EMBL" id="GAL04090.1"/>
    </source>
</evidence>
<dbReference type="InterPro" id="IPR001707">
    <property type="entry name" value="Cmp_AcTrfase"/>
</dbReference>
<comment type="caution">
    <text evidence="2">The sequence shown here is derived from an EMBL/GenBank/DDBJ whole genome shotgun (WGS) entry which is preliminary data.</text>
</comment>